<dbReference type="SUPFAM" id="SSF51735">
    <property type="entry name" value="NAD(P)-binding Rossmann-fold domains"/>
    <property type="match status" value="1"/>
</dbReference>
<evidence type="ECO:0000256" key="3">
    <source>
        <dbReference type="ARBA" id="ARBA00022723"/>
    </source>
</evidence>
<evidence type="ECO:0000259" key="7">
    <source>
        <dbReference type="Pfam" id="PF00107"/>
    </source>
</evidence>
<dbReference type="AlphaFoldDB" id="R8BXV5"/>
<evidence type="ECO:0000256" key="2">
    <source>
        <dbReference type="ARBA" id="ARBA00008072"/>
    </source>
</evidence>
<reference evidence="9" key="1">
    <citation type="journal article" date="2013" name="Genome Announc.">
        <title>Draft genome sequence of the ascomycete Phaeoacremonium aleophilum strain UCR-PA7, a causal agent of the esca disease complex in grapevines.</title>
        <authorList>
            <person name="Blanco-Ulate B."/>
            <person name="Rolshausen P."/>
            <person name="Cantu D."/>
        </authorList>
    </citation>
    <scope>NUCLEOTIDE SEQUENCE [LARGE SCALE GENOMIC DNA]</scope>
    <source>
        <strain evidence="9">UCR-PA7</strain>
    </source>
</reference>
<dbReference type="GO" id="GO:0046872">
    <property type="term" value="F:metal ion binding"/>
    <property type="evidence" value="ECO:0007669"/>
    <property type="project" value="UniProtKB-KW"/>
</dbReference>
<dbReference type="GO" id="GO:0004022">
    <property type="term" value="F:alcohol dehydrogenase (NAD+) activity"/>
    <property type="evidence" value="ECO:0007669"/>
    <property type="project" value="TreeGrafter"/>
</dbReference>
<keyword evidence="6" id="KW-0520">NAD</keyword>
<keyword evidence="5" id="KW-0560">Oxidoreductase</keyword>
<keyword evidence="9" id="KW-1185">Reference proteome</keyword>
<dbReference type="EMBL" id="KB932792">
    <property type="protein sequence ID" value="EOO04231.1"/>
    <property type="molecule type" value="Genomic_DNA"/>
</dbReference>
<evidence type="ECO:0000256" key="6">
    <source>
        <dbReference type="ARBA" id="ARBA00023027"/>
    </source>
</evidence>
<feature type="domain" description="Alcohol dehydrogenase-like C-terminal" evidence="7">
    <location>
        <begin position="84"/>
        <end position="214"/>
    </location>
</feature>
<dbReference type="GO" id="GO:0005737">
    <property type="term" value="C:cytoplasm"/>
    <property type="evidence" value="ECO:0007669"/>
    <property type="project" value="TreeGrafter"/>
</dbReference>
<dbReference type="Pfam" id="PF00107">
    <property type="entry name" value="ADH_zinc_N"/>
    <property type="match status" value="1"/>
</dbReference>
<dbReference type="PANTHER" id="PTHR42940:SF5">
    <property type="entry name" value="ALCOHOL DEHYDROGENASE 2"/>
    <property type="match status" value="1"/>
</dbReference>
<gene>
    <name evidence="8" type="ORF">UCRPA7_249</name>
</gene>
<dbReference type="Proteomes" id="UP000014074">
    <property type="component" value="Unassembled WGS sequence"/>
</dbReference>
<accession>R8BXV5</accession>
<organism evidence="8 9">
    <name type="scientific">Phaeoacremonium minimum (strain UCR-PA7)</name>
    <name type="common">Esca disease fungus</name>
    <name type="synonym">Togninia minima</name>
    <dbReference type="NCBI Taxonomy" id="1286976"/>
    <lineage>
        <taxon>Eukaryota</taxon>
        <taxon>Fungi</taxon>
        <taxon>Dikarya</taxon>
        <taxon>Ascomycota</taxon>
        <taxon>Pezizomycotina</taxon>
        <taxon>Sordariomycetes</taxon>
        <taxon>Sordariomycetidae</taxon>
        <taxon>Togniniales</taxon>
        <taxon>Togniniaceae</taxon>
        <taxon>Phaeoacremonium</taxon>
    </lineage>
</organism>
<dbReference type="SUPFAM" id="SSF50129">
    <property type="entry name" value="GroES-like"/>
    <property type="match status" value="1"/>
</dbReference>
<evidence type="ECO:0000256" key="4">
    <source>
        <dbReference type="ARBA" id="ARBA00022833"/>
    </source>
</evidence>
<dbReference type="RefSeq" id="XP_007911037.1">
    <property type="nucleotide sequence ID" value="XM_007912846.1"/>
</dbReference>
<comment type="cofactor">
    <cofactor evidence="1">
        <name>Zn(2+)</name>
        <dbReference type="ChEBI" id="CHEBI:29105"/>
    </cofactor>
</comment>
<sequence>MATQDTYRAAIITAFHSGRVVDGTFAEYTLVPVRYLTRIPERFDDLSDEEVAPVLCGGVTAYKAIKCCGVVPGQWVAVSGGGGGVGAFAVAYARAMGYRVIALDAGKEKGEYSLAQGAEHYIDVTATDDAGEAVKQLTDGIGARAVIVAAGVGAAYRAAFSMLGPFGTLMCVGIPPPDHLVNFHPVFFVSKGWRVLGSAVGTRTDILEALEFVKRKLVTPKIQWGKFEDIASLLVDVAKGKIQGKYVVKLSK</sequence>
<evidence type="ECO:0000313" key="8">
    <source>
        <dbReference type="EMBL" id="EOO04231.1"/>
    </source>
</evidence>
<evidence type="ECO:0000313" key="9">
    <source>
        <dbReference type="Proteomes" id="UP000014074"/>
    </source>
</evidence>
<dbReference type="eggNOG" id="KOG0023">
    <property type="taxonomic scope" value="Eukaryota"/>
</dbReference>
<dbReference type="Gene3D" id="3.40.50.720">
    <property type="entry name" value="NAD(P)-binding Rossmann-like Domain"/>
    <property type="match status" value="1"/>
</dbReference>
<protein>
    <submittedName>
        <fullName evidence="8">Putative alcohol dehydrogenase protein</fullName>
    </submittedName>
</protein>
<dbReference type="PANTHER" id="PTHR42940">
    <property type="entry name" value="ALCOHOL DEHYDROGENASE 1-RELATED"/>
    <property type="match status" value="1"/>
</dbReference>
<dbReference type="InterPro" id="IPR036291">
    <property type="entry name" value="NAD(P)-bd_dom_sf"/>
</dbReference>
<name>R8BXV5_PHAM7</name>
<proteinExistence type="inferred from homology"/>
<dbReference type="InterPro" id="IPR011032">
    <property type="entry name" value="GroES-like_sf"/>
</dbReference>
<comment type="similarity">
    <text evidence="2">Belongs to the zinc-containing alcohol dehydrogenase family.</text>
</comment>
<dbReference type="GeneID" id="19322743"/>
<dbReference type="FunFam" id="3.40.50.720:FF:000039">
    <property type="entry name" value="Alcohol dehydrogenase AdhP"/>
    <property type="match status" value="1"/>
</dbReference>
<dbReference type="InterPro" id="IPR013149">
    <property type="entry name" value="ADH-like_C"/>
</dbReference>
<keyword evidence="3" id="KW-0479">Metal-binding</keyword>
<evidence type="ECO:0000256" key="1">
    <source>
        <dbReference type="ARBA" id="ARBA00001947"/>
    </source>
</evidence>
<dbReference type="HOGENOM" id="CLU_026673_20_1_1"/>
<dbReference type="OrthoDB" id="1879366at2759"/>
<keyword evidence="4" id="KW-0862">Zinc</keyword>
<dbReference type="Gene3D" id="3.90.180.10">
    <property type="entry name" value="Medium-chain alcohol dehydrogenases, catalytic domain"/>
    <property type="match status" value="1"/>
</dbReference>
<evidence type="ECO:0000256" key="5">
    <source>
        <dbReference type="ARBA" id="ARBA00023002"/>
    </source>
</evidence>
<dbReference type="KEGG" id="tmn:UCRPA7_249"/>